<dbReference type="AlphaFoldDB" id="A0A7Y6K0U2"/>
<reference evidence="2 3" key="1">
    <citation type="submission" date="2020-02" db="EMBL/GenBank/DDBJ databases">
        <title>Paraburkholderia simonii sp. nov. and Paraburkholderia youngii sp. nov. Brazilian and Mexican Mimosa-associated rhizobia.</title>
        <authorList>
            <person name="Mavima L."/>
            <person name="Beukes C.W."/>
            <person name="Chan W.Y."/>
            <person name="Palmer M."/>
            <person name="De Meyer S.E."/>
            <person name="James E.K."/>
            <person name="Venter S.N."/>
            <person name="Steenkamp E.T."/>
        </authorList>
    </citation>
    <scope>NUCLEOTIDE SEQUENCE [LARGE SCALE GENOMIC DNA]</scope>
    <source>
        <strain evidence="2 3">JPY169</strain>
    </source>
</reference>
<feature type="region of interest" description="Disordered" evidence="1">
    <location>
        <begin position="1"/>
        <end position="33"/>
    </location>
</feature>
<comment type="caution">
    <text evidence="2">The sequence shown here is derived from an EMBL/GenBank/DDBJ whole genome shotgun (WGS) entry which is preliminary data.</text>
</comment>
<evidence type="ECO:0000313" key="2">
    <source>
        <dbReference type="EMBL" id="NUY02332.1"/>
    </source>
</evidence>
<proteinExistence type="predicted"/>
<evidence type="ECO:0000313" key="3">
    <source>
        <dbReference type="Proteomes" id="UP000594380"/>
    </source>
</evidence>
<evidence type="ECO:0000256" key="1">
    <source>
        <dbReference type="SAM" id="MobiDB-lite"/>
    </source>
</evidence>
<accession>A0A7Y6K0U2</accession>
<gene>
    <name evidence="2" type="ORF">G5S42_22075</name>
</gene>
<dbReference type="Proteomes" id="UP000594380">
    <property type="component" value="Unassembled WGS sequence"/>
</dbReference>
<organism evidence="2 3">
    <name type="scientific">Paraburkholderia youngii</name>
    <dbReference type="NCBI Taxonomy" id="2782701"/>
    <lineage>
        <taxon>Bacteria</taxon>
        <taxon>Pseudomonadati</taxon>
        <taxon>Pseudomonadota</taxon>
        <taxon>Betaproteobacteria</taxon>
        <taxon>Burkholderiales</taxon>
        <taxon>Burkholderiaceae</taxon>
        <taxon>Paraburkholderia</taxon>
    </lineage>
</organism>
<dbReference type="EMBL" id="JAALDK010000001">
    <property type="protein sequence ID" value="NUY02332.1"/>
    <property type="molecule type" value="Genomic_DNA"/>
</dbReference>
<protein>
    <submittedName>
        <fullName evidence="2">Uncharacterized protein</fullName>
    </submittedName>
</protein>
<name>A0A7Y6K0U2_9BURK</name>
<sequence length="90" mass="10199">MLKDCETDGGLRPPAKALKAYAPGGRHREHDRTRALRQRRFGMRLDIATVFLDQRARGALDLTDDGDTSAVCMRKQSMERSAAFERFFLA</sequence>